<dbReference type="OrthoDB" id="5835829at2759"/>
<keyword evidence="3" id="KW-0328">Glycosyltransferase</keyword>
<reference evidence="6" key="1">
    <citation type="journal article" date="2022" name="Cell">
        <title>Repeat-based holocentromeres influence genome architecture and karyotype evolution.</title>
        <authorList>
            <person name="Hofstatter P.G."/>
            <person name="Thangavel G."/>
            <person name="Lux T."/>
            <person name="Neumann P."/>
            <person name="Vondrak T."/>
            <person name="Novak P."/>
            <person name="Zhang M."/>
            <person name="Costa L."/>
            <person name="Castellani M."/>
            <person name="Scott A."/>
            <person name="Toegelov H."/>
            <person name="Fuchs J."/>
            <person name="Mata-Sucre Y."/>
            <person name="Dias Y."/>
            <person name="Vanzela A.L.L."/>
            <person name="Huettel B."/>
            <person name="Almeida C.C.S."/>
            <person name="Simkova H."/>
            <person name="Souza G."/>
            <person name="Pedrosa-Harand A."/>
            <person name="Macas J."/>
            <person name="Mayer K.F.X."/>
            <person name="Houben A."/>
            <person name="Marques A."/>
        </authorList>
    </citation>
    <scope>NUCLEOTIDE SEQUENCE</scope>
    <source>
        <strain evidence="6">RhyBre1mFocal</strain>
    </source>
</reference>
<dbReference type="Gene3D" id="3.40.50.2000">
    <property type="entry name" value="Glycogen Phosphorylase B"/>
    <property type="match status" value="2"/>
</dbReference>
<comment type="caution">
    <text evidence="6">The sequence shown here is derived from an EMBL/GenBank/DDBJ whole genome shotgun (WGS) entry which is preliminary data.</text>
</comment>
<dbReference type="GO" id="GO:0080043">
    <property type="term" value="F:quercetin 3-O-glucosyltransferase activity"/>
    <property type="evidence" value="ECO:0007669"/>
    <property type="project" value="TreeGrafter"/>
</dbReference>
<dbReference type="InterPro" id="IPR002213">
    <property type="entry name" value="UDP_glucos_trans"/>
</dbReference>
<sequence>MSKIVPKGKKRNRIETSKDPAQTKSPKPYQSLKEPFTEEVMAPTKTVQPPVHIAAIAHPGRGHINAMMNFCCLLSDRGDFHISFVVTEEWCSILSSDPPPPSCVQLCTIPNCIPSERGRAADMNKFLEAVQTKMEEPFEYLITEQLELPVQAIVSDTYLPWAVAVGSRRGIPVCSLFPMAASFFRALNNYDLLPVVVAADGDVPTADAIAEFNDHPLEQYIPGLHPLRSSDLNTVHAVKPLKKILQSFPWLKKAQCLLFTSFYVLESVTIDSIKAQVPCPVYPIGPCIPYYRFNDKTNTDQDHYLTWLDKQQKKSVLYISLGSFLSVSQAQLEELASGLVASQVKFLWVAREKSCRVQKIVGKSGLIVPWCEQLKVLCHPSIGGFLTHCGWNSTLEAVYAGVPMMTFPIFWDQDVDSRLVVEKWKVGMSLKGKIGKDGIIGKEEIALVVKAFMDLDGDESKEFRKEALKLKEAARNATDVGGSSYNSLSIFIENLSANLHS</sequence>
<evidence type="ECO:0000256" key="5">
    <source>
        <dbReference type="SAM" id="MobiDB-lite"/>
    </source>
</evidence>
<proteinExistence type="inferred from homology"/>
<dbReference type="SUPFAM" id="SSF53756">
    <property type="entry name" value="UDP-Glycosyltransferase/glycogen phosphorylase"/>
    <property type="match status" value="1"/>
</dbReference>
<dbReference type="PANTHER" id="PTHR11926">
    <property type="entry name" value="GLUCOSYL/GLUCURONOSYL TRANSFERASES"/>
    <property type="match status" value="1"/>
</dbReference>
<evidence type="ECO:0000256" key="1">
    <source>
        <dbReference type="ARBA" id="ARBA00009995"/>
    </source>
</evidence>
<comment type="similarity">
    <text evidence="1 3">Belongs to the UDP-glycosyltransferase family.</text>
</comment>
<dbReference type="GO" id="GO:0080044">
    <property type="term" value="F:quercetin 7-O-glucosyltransferase activity"/>
    <property type="evidence" value="ECO:0007669"/>
    <property type="project" value="TreeGrafter"/>
</dbReference>
<evidence type="ECO:0000313" key="6">
    <source>
        <dbReference type="EMBL" id="KAJ1686771.1"/>
    </source>
</evidence>
<dbReference type="PROSITE" id="PS00375">
    <property type="entry name" value="UDPGT"/>
    <property type="match status" value="1"/>
</dbReference>
<evidence type="ECO:0000256" key="2">
    <source>
        <dbReference type="ARBA" id="ARBA00022679"/>
    </source>
</evidence>
<dbReference type="FunFam" id="3.40.50.2000:FF:000138">
    <property type="entry name" value="Glycosyltransferase"/>
    <property type="match status" value="1"/>
</dbReference>
<evidence type="ECO:0000256" key="3">
    <source>
        <dbReference type="RuleBase" id="RU003718"/>
    </source>
</evidence>
<organism evidence="6 7">
    <name type="scientific">Rhynchospora breviuscula</name>
    <dbReference type="NCBI Taxonomy" id="2022672"/>
    <lineage>
        <taxon>Eukaryota</taxon>
        <taxon>Viridiplantae</taxon>
        <taxon>Streptophyta</taxon>
        <taxon>Embryophyta</taxon>
        <taxon>Tracheophyta</taxon>
        <taxon>Spermatophyta</taxon>
        <taxon>Magnoliopsida</taxon>
        <taxon>Liliopsida</taxon>
        <taxon>Poales</taxon>
        <taxon>Cyperaceae</taxon>
        <taxon>Cyperoideae</taxon>
        <taxon>Rhynchosporeae</taxon>
        <taxon>Rhynchospora</taxon>
    </lineage>
</organism>
<keyword evidence="7" id="KW-1185">Reference proteome</keyword>
<dbReference type="InterPro" id="IPR035595">
    <property type="entry name" value="UDP_glycos_trans_CS"/>
</dbReference>
<dbReference type="Proteomes" id="UP001151287">
    <property type="component" value="Unassembled WGS sequence"/>
</dbReference>
<dbReference type="Pfam" id="PF00201">
    <property type="entry name" value="UDPGT"/>
    <property type="match status" value="1"/>
</dbReference>
<evidence type="ECO:0000256" key="4">
    <source>
        <dbReference type="RuleBase" id="RU362057"/>
    </source>
</evidence>
<evidence type="ECO:0000313" key="7">
    <source>
        <dbReference type="Proteomes" id="UP001151287"/>
    </source>
</evidence>
<gene>
    <name evidence="6" type="ORF">LUZ63_018161</name>
</gene>
<dbReference type="PANTHER" id="PTHR11926:SF1395">
    <property type="entry name" value="GLYCOSYLTRANSFERASE"/>
    <property type="match status" value="1"/>
</dbReference>
<name>A0A9Q0HH26_9POAL</name>
<dbReference type="EMBL" id="JAMQYH010000005">
    <property type="protein sequence ID" value="KAJ1686771.1"/>
    <property type="molecule type" value="Genomic_DNA"/>
</dbReference>
<feature type="compositionally biased region" description="Basic residues" evidence="5">
    <location>
        <begin position="1"/>
        <end position="12"/>
    </location>
</feature>
<feature type="region of interest" description="Disordered" evidence="5">
    <location>
        <begin position="1"/>
        <end position="34"/>
    </location>
</feature>
<dbReference type="AlphaFoldDB" id="A0A9Q0HH26"/>
<dbReference type="CDD" id="cd03784">
    <property type="entry name" value="GT1_Gtf-like"/>
    <property type="match status" value="1"/>
</dbReference>
<dbReference type="EC" id="2.4.1.-" evidence="4"/>
<accession>A0A9Q0HH26</accession>
<protein>
    <recommendedName>
        <fullName evidence="4">Glycosyltransferase</fullName>
        <ecNumber evidence="4">2.4.1.-</ecNumber>
    </recommendedName>
</protein>
<keyword evidence="2 3" id="KW-0808">Transferase</keyword>